<name>A0ABR7NCK9_9FIRM</name>
<dbReference type="Pfam" id="PF19538">
    <property type="entry name" value="DUF6062"/>
    <property type="match status" value="1"/>
</dbReference>
<dbReference type="EMBL" id="JACRSZ010000016">
    <property type="protein sequence ID" value="MBC8574149.1"/>
    <property type="molecule type" value="Genomic_DNA"/>
</dbReference>
<keyword evidence="3" id="KW-1185">Reference proteome</keyword>
<dbReference type="RefSeq" id="WP_249309653.1">
    <property type="nucleotide sequence ID" value="NZ_JACRSZ010000016.1"/>
</dbReference>
<evidence type="ECO:0000313" key="3">
    <source>
        <dbReference type="Proteomes" id="UP000657421"/>
    </source>
</evidence>
<proteinExistence type="predicted"/>
<evidence type="ECO:0000256" key="1">
    <source>
        <dbReference type="SAM" id="MobiDB-lite"/>
    </source>
</evidence>
<feature type="region of interest" description="Disordered" evidence="1">
    <location>
        <begin position="230"/>
        <end position="256"/>
    </location>
</feature>
<comment type="caution">
    <text evidence="2">The sequence shown here is derived from an EMBL/GenBank/DDBJ whole genome shotgun (WGS) entry which is preliminary data.</text>
</comment>
<dbReference type="InterPro" id="IPR045706">
    <property type="entry name" value="DUF6062"/>
</dbReference>
<gene>
    <name evidence="2" type="ORF">H8716_13820</name>
</gene>
<protein>
    <recommendedName>
        <fullName evidence="4">ABC transporter substrate-binding protein</fullName>
    </recommendedName>
</protein>
<organism evidence="2 3">
    <name type="scientific">Jingyaoa shaoxingensis</name>
    <dbReference type="NCBI Taxonomy" id="2763671"/>
    <lineage>
        <taxon>Bacteria</taxon>
        <taxon>Bacillati</taxon>
        <taxon>Bacillota</taxon>
        <taxon>Clostridia</taxon>
        <taxon>Lachnospirales</taxon>
        <taxon>Lachnospiraceae</taxon>
        <taxon>Jingyaoa</taxon>
    </lineage>
</organism>
<sequence>MKESIYTIPLMDAFRSEDECPFCFLERQIEEHSIDFVLGSGASYMEDDIRAQTDAAGFCRHHYKKLYDYGNRLGAALILSTHFHKLNAELDTEIKKFTPGKSSLMKRFKKSGSEDAPATSIGQWVQSQTSHCYICDHIRSDYERYLDTFFELYKKEPSFKELFENSKGFCLTHFGDLADLADSRLGNKEKDAFYPALFQLMQENLKRLEDEVLWFTEKYDYRNRDKDWGTSRDSIQRCMQKDRGGHPADPPYESDR</sequence>
<evidence type="ECO:0008006" key="4">
    <source>
        <dbReference type="Google" id="ProtNLM"/>
    </source>
</evidence>
<reference evidence="2 3" key="1">
    <citation type="submission" date="2020-08" db="EMBL/GenBank/DDBJ databases">
        <title>Genome public.</title>
        <authorList>
            <person name="Liu C."/>
            <person name="Sun Q."/>
        </authorList>
    </citation>
    <scope>NUCLEOTIDE SEQUENCE [LARGE SCALE GENOMIC DNA]</scope>
    <source>
        <strain evidence="2 3">NSJ-46</strain>
    </source>
</reference>
<evidence type="ECO:0000313" key="2">
    <source>
        <dbReference type="EMBL" id="MBC8574149.1"/>
    </source>
</evidence>
<dbReference type="Proteomes" id="UP000657421">
    <property type="component" value="Unassembled WGS sequence"/>
</dbReference>
<accession>A0ABR7NCK9</accession>